<dbReference type="InterPro" id="IPR050245">
    <property type="entry name" value="PrsA_foldase"/>
</dbReference>
<keyword evidence="3" id="KW-0732">Signal</keyword>
<proteinExistence type="predicted"/>
<evidence type="ECO:0000256" key="2">
    <source>
        <dbReference type="ARBA" id="ARBA00013194"/>
    </source>
</evidence>
<reference evidence="9 10" key="1">
    <citation type="submission" date="2019-10" db="EMBL/GenBank/DDBJ databases">
        <title>Description of Paenibacillus humi sp. nov.</title>
        <authorList>
            <person name="Carlier A."/>
            <person name="Qi S."/>
        </authorList>
    </citation>
    <scope>NUCLEOTIDE SEQUENCE [LARGE SCALE GENOMIC DNA]</scope>
    <source>
        <strain evidence="9 10">LMG 31461</strain>
    </source>
</reference>
<evidence type="ECO:0000256" key="4">
    <source>
        <dbReference type="ARBA" id="ARBA00023110"/>
    </source>
</evidence>
<dbReference type="SUPFAM" id="SSF109998">
    <property type="entry name" value="Triger factor/SurA peptide-binding domain-like"/>
    <property type="match status" value="1"/>
</dbReference>
<dbReference type="Proteomes" id="UP000653578">
    <property type="component" value="Unassembled WGS sequence"/>
</dbReference>
<evidence type="ECO:0000313" key="9">
    <source>
        <dbReference type="EMBL" id="NOU63731.1"/>
    </source>
</evidence>
<dbReference type="PROSITE" id="PS50198">
    <property type="entry name" value="PPIC_PPIASE_2"/>
    <property type="match status" value="1"/>
</dbReference>
<dbReference type="Pfam" id="PF13145">
    <property type="entry name" value="Rotamase_2"/>
    <property type="match status" value="1"/>
</dbReference>
<organism evidence="9 10">
    <name type="scientific">Paenibacillus plantarum</name>
    <dbReference type="NCBI Taxonomy" id="2654975"/>
    <lineage>
        <taxon>Bacteria</taxon>
        <taxon>Bacillati</taxon>
        <taxon>Bacillota</taxon>
        <taxon>Bacilli</taxon>
        <taxon>Bacillales</taxon>
        <taxon>Paenibacillaceae</taxon>
        <taxon>Paenibacillus</taxon>
    </lineage>
</organism>
<keyword evidence="7" id="KW-0472">Membrane</keyword>
<dbReference type="PANTHER" id="PTHR47245">
    <property type="entry name" value="PEPTIDYLPROLYL ISOMERASE"/>
    <property type="match status" value="1"/>
</dbReference>
<dbReference type="EMBL" id="WHNY01000022">
    <property type="protein sequence ID" value="NOU63731.1"/>
    <property type="molecule type" value="Genomic_DNA"/>
</dbReference>
<evidence type="ECO:0000256" key="1">
    <source>
        <dbReference type="ARBA" id="ARBA00000971"/>
    </source>
</evidence>
<dbReference type="Gene3D" id="1.10.4030.10">
    <property type="entry name" value="Porin chaperone SurA, peptide-binding domain"/>
    <property type="match status" value="1"/>
</dbReference>
<comment type="catalytic activity">
    <reaction evidence="1">
        <text>[protein]-peptidylproline (omega=180) = [protein]-peptidylproline (omega=0)</text>
        <dbReference type="Rhea" id="RHEA:16237"/>
        <dbReference type="Rhea" id="RHEA-COMP:10747"/>
        <dbReference type="Rhea" id="RHEA-COMP:10748"/>
        <dbReference type="ChEBI" id="CHEBI:83833"/>
        <dbReference type="ChEBI" id="CHEBI:83834"/>
        <dbReference type="EC" id="5.2.1.8"/>
    </reaction>
</comment>
<dbReference type="GO" id="GO:0016853">
    <property type="term" value="F:isomerase activity"/>
    <property type="evidence" value="ECO:0007669"/>
    <property type="project" value="UniProtKB-KW"/>
</dbReference>
<feature type="transmembrane region" description="Helical" evidence="7">
    <location>
        <begin position="15"/>
        <end position="38"/>
    </location>
</feature>
<evidence type="ECO:0000256" key="6">
    <source>
        <dbReference type="PROSITE-ProRule" id="PRU00278"/>
    </source>
</evidence>
<name>A0ABX1X5R8_9BACL</name>
<evidence type="ECO:0000256" key="7">
    <source>
        <dbReference type="SAM" id="Phobius"/>
    </source>
</evidence>
<keyword evidence="5 6" id="KW-0413">Isomerase</keyword>
<gene>
    <name evidence="9" type="ORF">GC096_06785</name>
</gene>
<comment type="caution">
    <text evidence="9">The sequence shown here is derived from an EMBL/GenBank/DDBJ whole genome shotgun (WGS) entry which is preliminary data.</text>
</comment>
<feature type="domain" description="PpiC" evidence="8">
    <location>
        <begin position="183"/>
        <end position="275"/>
    </location>
</feature>
<evidence type="ECO:0000256" key="5">
    <source>
        <dbReference type="ARBA" id="ARBA00023235"/>
    </source>
</evidence>
<dbReference type="InterPro" id="IPR027304">
    <property type="entry name" value="Trigger_fact/SurA_dom_sf"/>
</dbReference>
<dbReference type="InterPro" id="IPR046357">
    <property type="entry name" value="PPIase_dom_sf"/>
</dbReference>
<keyword evidence="4 6" id="KW-0697">Rotamase</keyword>
<dbReference type="PANTHER" id="PTHR47245:SF1">
    <property type="entry name" value="FOLDASE PROTEIN PRSA"/>
    <property type="match status" value="1"/>
</dbReference>
<evidence type="ECO:0000259" key="8">
    <source>
        <dbReference type="PROSITE" id="PS50198"/>
    </source>
</evidence>
<keyword evidence="10" id="KW-1185">Reference proteome</keyword>
<sequence length="324" mass="36558">MEVKEGNRMRNVKRLWGVIIAMAICILVLASLLISHAINQSEPRQSPEPEQQGEKKHTRVIAKIGNREITMDELELALARHYGPEQLSQMLDREVIRLEGNESGIQVESAEINRELKRMQQGYESEQQFYDSMQSQLGMSEQEIQEDVSNKLLLEKLATASIHITDTQVDTYIKTHADEFEQETEYNIQQIIVSTKEQATKVIAELAKGGNLGILARDRSIDDATNNTGGDLGWIEGDDPFVEAPILEAAKLLKVGEVSKPIPVLQGFAVVLLKSRRDKKNPDLVFIRESVRRELALQQAPPLKEFVAQLRGKWKVSVLDPTLR</sequence>
<keyword evidence="7" id="KW-0812">Transmembrane</keyword>
<dbReference type="EC" id="5.2.1.8" evidence="2"/>
<dbReference type="SUPFAM" id="SSF54534">
    <property type="entry name" value="FKBP-like"/>
    <property type="match status" value="1"/>
</dbReference>
<dbReference type="Gene3D" id="3.10.50.40">
    <property type="match status" value="1"/>
</dbReference>
<dbReference type="InterPro" id="IPR000297">
    <property type="entry name" value="PPIase_PpiC"/>
</dbReference>
<protein>
    <recommendedName>
        <fullName evidence="2">peptidylprolyl isomerase</fullName>
        <ecNumber evidence="2">5.2.1.8</ecNumber>
    </recommendedName>
</protein>
<accession>A0ABX1X5R8</accession>
<evidence type="ECO:0000313" key="10">
    <source>
        <dbReference type="Proteomes" id="UP000653578"/>
    </source>
</evidence>
<keyword evidence="7" id="KW-1133">Transmembrane helix</keyword>
<evidence type="ECO:0000256" key="3">
    <source>
        <dbReference type="ARBA" id="ARBA00022729"/>
    </source>
</evidence>